<feature type="compositionally biased region" description="Gly residues" evidence="5">
    <location>
        <begin position="372"/>
        <end position="381"/>
    </location>
</feature>
<feature type="domain" description="RFX-type winged-helix" evidence="6">
    <location>
        <begin position="89"/>
        <end position="184"/>
    </location>
</feature>
<keyword evidence="2" id="KW-0238">DNA-binding</keyword>
<dbReference type="InterPro" id="IPR039779">
    <property type="entry name" value="RFX-like"/>
</dbReference>
<protein>
    <recommendedName>
        <fullName evidence="6">RFX-type winged-helix domain-containing protein</fullName>
    </recommendedName>
</protein>
<feature type="region of interest" description="Disordered" evidence="5">
    <location>
        <begin position="347"/>
        <end position="390"/>
    </location>
</feature>
<sequence>MSEDQRHRRGEGGLEAGEGDTEPSMLLQKLKSNISKSVQTKVDQILQDVQRFSDNDKLYLYLQLPSGPSSGDKSGGDSSSFNTADQLHTCNWIRSHLEEHSDTCLPKQDVYETYKRYCDNLQHRPLSAANFGKIIRDIFPNIKARRLGGRGQCGYVVWSLQHCWLSSLTYHADTYCYSGIRRKTVLNMPLLPNLDLKNDPAELTELVQTYKQEVTEAACELICDWAQKILKRSFDTVVEIARYLIQEHIVNPRCSQAELVTSAALAGGPAKTHKVIKKIPVISKADSEGTADQKKDLGDSSSSSLMKPPSGEKSAAAKPSSLDAPPPPSSSSSSLRPAVEAFMKQLPRILPRSSIPDKTSSPPSLAPKDPSGVGGASGPGGPAAAAAASGGAVKVIAMATLPQQPVPVMILPQSCLSYERDVAPPPPQPPPPAPQQHHAPAAPTSVVQKARGNGNKRPLEGVGGPTSVSGGPAVNAPPVKRKRGRPRKPRPEDNLPAPPAALPPPPPPPAPPPHPSIITSVTGGVIQKASSSSSSSQPVLELVIQDQQGLVLSQLPAVSEHRGVVMQCQPGGAVEPDHHTRPLLLLQNPSWELTPSGRTQMVEVIQKAPRPSNNNSSTSLSPAQLHSPPPLPLLSTLRDEQEEVEITLMPVELPVPPSTSSSSSAATALTSSSSIPSTSVVKEEEGGESRSTS</sequence>
<feature type="region of interest" description="Disordered" evidence="5">
    <location>
        <begin position="1"/>
        <end position="24"/>
    </location>
</feature>
<dbReference type="EMBL" id="JAUPFM010000014">
    <property type="protein sequence ID" value="KAK2830943.1"/>
    <property type="molecule type" value="Genomic_DNA"/>
</dbReference>
<feature type="region of interest" description="Disordered" evidence="5">
    <location>
        <begin position="418"/>
        <end position="539"/>
    </location>
</feature>
<reference evidence="7" key="1">
    <citation type="submission" date="2023-07" db="EMBL/GenBank/DDBJ databases">
        <title>Chromosome-level Genome Assembly of Striped Snakehead (Channa striata).</title>
        <authorList>
            <person name="Liu H."/>
        </authorList>
    </citation>
    <scope>NUCLEOTIDE SEQUENCE</scope>
    <source>
        <strain evidence="7">Gz</strain>
        <tissue evidence="7">Muscle</tissue>
    </source>
</reference>
<dbReference type="Pfam" id="PF18326">
    <property type="entry name" value="RFX5_N"/>
    <property type="match status" value="1"/>
</dbReference>
<feature type="compositionally biased region" description="Pro residues" evidence="5">
    <location>
        <begin position="423"/>
        <end position="434"/>
    </location>
</feature>
<evidence type="ECO:0000256" key="1">
    <source>
        <dbReference type="ARBA" id="ARBA00004123"/>
    </source>
</evidence>
<comment type="caution">
    <text evidence="7">The sequence shown here is derived from an EMBL/GenBank/DDBJ whole genome shotgun (WGS) entry which is preliminary data.</text>
</comment>
<feature type="compositionally biased region" description="Basic and acidic residues" evidence="5">
    <location>
        <begin position="681"/>
        <end position="693"/>
    </location>
</feature>
<feature type="region of interest" description="Disordered" evidence="5">
    <location>
        <begin position="285"/>
        <end position="335"/>
    </location>
</feature>
<evidence type="ECO:0000259" key="6">
    <source>
        <dbReference type="PROSITE" id="PS51526"/>
    </source>
</evidence>
<accession>A0AA88M7F7</accession>
<evidence type="ECO:0000256" key="4">
    <source>
        <dbReference type="ARBA" id="ARBA00061114"/>
    </source>
</evidence>
<keyword evidence="3" id="KW-0539">Nucleus</keyword>
<dbReference type="PROSITE" id="PS51526">
    <property type="entry name" value="RFX_DBD"/>
    <property type="match status" value="1"/>
</dbReference>
<dbReference type="GO" id="GO:0000978">
    <property type="term" value="F:RNA polymerase II cis-regulatory region sequence-specific DNA binding"/>
    <property type="evidence" value="ECO:0007669"/>
    <property type="project" value="TreeGrafter"/>
</dbReference>
<dbReference type="PANTHER" id="PTHR12619">
    <property type="entry name" value="RFX TRANSCRIPTION FACTOR FAMILY"/>
    <property type="match status" value="1"/>
</dbReference>
<dbReference type="Proteomes" id="UP001187415">
    <property type="component" value="Unassembled WGS sequence"/>
</dbReference>
<dbReference type="GO" id="GO:0000981">
    <property type="term" value="F:DNA-binding transcription factor activity, RNA polymerase II-specific"/>
    <property type="evidence" value="ECO:0007669"/>
    <property type="project" value="TreeGrafter"/>
</dbReference>
<dbReference type="Gene3D" id="1.10.10.10">
    <property type="entry name" value="Winged helix-like DNA-binding domain superfamily/Winged helix DNA-binding domain"/>
    <property type="match status" value="1"/>
</dbReference>
<feature type="region of interest" description="Disordered" evidence="5">
    <location>
        <begin position="605"/>
        <end position="693"/>
    </location>
</feature>
<keyword evidence="8" id="KW-1185">Reference proteome</keyword>
<feature type="compositionally biased region" description="Low complexity" evidence="5">
    <location>
        <begin position="658"/>
        <end position="680"/>
    </location>
</feature>
<name>A0AA88M7F7_CHASR</name>
<evidence type="ECO:0000313" key="8">
    <source>
        <dbReference type="Proteomes" id="UP001187415"/>
    </source>
</evidence>
<dbReference type="GO" id="GO:0005634">
    <property type="term" value="C:nucleus"/>
    <property type="evidence" value="ECO:0007669"/>
    <property type="project" value="UniProtKB-SubCell"/>
</dbReference>
<dbReference type="SUPFAM" id="SSF46785">
    <property type="entry name" value="Winged helix' DNA-binding domain"/>
    <property type="match status" value="1"/>
</dbReference>
<feature type="compositionally biased region" description="Low complexity" evidence="5">
    <location>
        <begin position="612"/>
        <end position="626"/>
    </location>
</feature>
<dbReference type="InterPro" id="IPR003150">
    <property type="entry name" value="DNA-bd_RFX"/>
</dbReference>
<dbReference type="InterPro" id="IPR036388">
    <property type="entry name" value="WH-like_DNA-bd_sf"/>
</dbReference>
<evidence type="ECO:0000256" key="5">
    <source>
        <dbReference type="SAM" id="MobiDB-lite"/>
    </source>
</evidence>
<feature type="compositionally biased region" description="Basic and acidic residues" evidence="5">
    <location>
        <begin position="1"/>
        <end position="12"/>
    </location>
</feature>
<feature type="compositionally biased region" description="Basic and acidic residues" evidence="5">
    <location>
        <begin position="285"/>
        <end position="298"/>
    </location>
</feature>
<evidence type="ECO:0000313" key="7">
    <source>
        <dbReference type="EMBL" id="KAK2830943.1"/>
    </source>
</evidence>
<organism evidence="7 8">
    <name type="scientific">Channa striata</name>
    <name type="common">Snakehead murrel</name>
    <name type="synonym">Ophicephalus striatus</name>
    <dbReference type="NCBI Taxonomy" id="64152"/>
    <lineage>
        <taxon>Eukaryota</taxon>
        <taxon>Metazoa</taxon>
        <taxon>Chordata</taxon>
        <taxon>Craniata</taxon>
        <taxon>Vertebrata</taxon>
        <taxon>Euteleostomi</taxon>
        <taxon>Actinopterygii</taxon>
        <taxon>Neopterygii</taxon>
        <taxon>Teleostei</taxon>
        <taxon>Neoteleostei</taxon>
        <taxon>Acanthomorphata</taxon>
        <taxon>Anabantaria</taxon>
        <taxon>Anabantiformes</taxon>
        <taxon>Channoidei</taxon>
        <taxon>Channidae</taxon>
        <taxon>Channa</taxon>
    </lineage>
</organism>
<dbReference type="InterPro" id="IPR036390">
    <property type="entry name" value="WH_DNA-bd_sf"/>
</dbReference>
<feature type="compositionally biased region" description="Pro residues" evidence="5">
    <location>
        <begin position="496"/>
        <end position="515"/>
    </location>
</feature>
<evidence type="ECO:0000256" key="2">
    <source>
        <dbReference type="ARBA" id="ARBA00023125"/>
    </source>
</evidence>
<feature type="compositionally biased region" description="Basic residues" evidence="5">
    <location>
        <begin position="479"/>
        <end position="488"/>
    </location>
</feature>
<gene>
    <name evidence="7" type="ORF">Q5P01_018874</name>
</gene>
<dbReference type="FunFam" id="1.10.10.10:FF:000128">
    <property type="entry name" value="DNA-binding protein RFX5 isoform X1"/>
    <property type="match status" value="1"/>
</dbReference>
<feature type="compositionally biased region" description="Low complexity" evidence="5">
    <location>
        <begin position="299"/>
        <end position="323"/>
    </location>
</feature>
<dbReference type="AlphaFoldDB" id="A0AA88M7F7"/>
<dbReference type="Gene3D" id="6.10.140.1290">
    <property type="match status" value="1"/>
</dbReference>
<proteinExistence type="inferred from homology"/>
<comment type="subcellular location">
    <subcellularLocation>
        <location evidence="1">Nucleus</location>
    </subcellularLocation>
</comment>
<evidence type="ECO:0000256" key="3">
    <source>
        <dbReference type="ARBA" id="ARBA00023242"/>
    </source>
</evidence>
<dbReference type="PANTHER" id="PTHR12619:SF18">
    <property type="entry name" value="DNA-BINDING PROTEIN RFX5"/>
    <property type="match status" value="1"/>
</dbReference>
<comment type="similarity">
    <text evidence="4">Belongs to the RFX family.</text>
</comment>
<dbReference type="Pfam" id="PF02257">
    <property type="entry name" value="RFX_DNA_binding"/>
    <property type="match status" value="1"/>
</dbReference>